<protein>
    <submittedName>
        <fullName evidence="6">Putative LysR family transcriptional regulator</fullName>
    </submittedName>
</protein>
<evidence type="ECO:0000313" key="7">
    <source>
        <dbReference type="Proteomes" id="UP000078224"/>
    </source>
</evidence>
<dbReference type="NCBIfam" id="NF007581">
    <property type="entry name" value="PRK10216.1"/>
    <property type="match status" value="1"/>
</dbReference>
<gene>
    <name evidence="6" type="ORF">M998_2128</name>
</gene>
<keyword evidence="4" id="KW-0804">Transcription</keyword>
<comment type="caution">
    <text evidence="6">The sequence shown here is derived from an EMBL/GenBank/DDBJ whole genome shotgun (WGS) entry which is preliminary data.</text>
</comment>
<dbReference type="InterPro" id="IPR050389">
    <property type="entry name" value="LysR-type_TF"/>
</dbReference>
<keyword evidence="3" id="KW-0238">DNA-binding</keyword>
<dbReference type="GO" id="GO:0003700">
    <property type="term" value="F:DNA-binding transcription factor activity"/>
    <property type="evidence" value="ECO:0007669"/>
    <property type="project" value="InterPro"/>
</dbReference>
<keyword evidence="2" id="KW-0805">Transcription regulation</keyword>
<dbReference type="PANTHER" id="PTHR30118:SF11">
    <property type="entry name" value="HTH-TYPE TRANSCRIPTIONAL REGULATOR YIDZ"/>
    <property type="match status" value="1"/>
</dbReference>
<dbReference type="AlphaFoldDB" id="A0A1B7JUC6"/>
<feature type="domain" description="HTH lysR-type" evidence="5">
    <location>
        <begin position="8"/>
        <end position="65"/>
    </location>
</feature>
<dbReference type="SUPFAM" id="SSF53850">
    <property type="entry name" value="Periplasmic binding protein-like II"/>
    <property type="match status" value="1"/>
</dbReference>
<dbReference type="EMBL" id="LXEW01000031">
    <property type="protein sequence ID" value="OAT51513.1"/>
    <property type="molecule type" value="Genomic_DNA"/>
</dbReference>
<dbReference type="PATRIC" id="fig|1354272.4.peg.2163"/>
<dbReference type="Gene3D" id="3.40.190.10">
    <property type="entry name" value="Periplasmic binding protein-like II"/>
    <property type="match status" value="2"/>
</dbReference>
<proteinExistence type="inferred from homology"/>
<dbReference type="PROSITE" id="PS50931">
    <property type="entry name" value="HTH_LYSR"/>
    <property type="match status" value="1"/>
</dbReference>
<dbReference type="Pfam" id="PF00126">
    <property type="entry name" value="HTH_1"/>
    <property type="match status" value="1"/>
</dbReference>
<dbReference type="InterPro" id="IPR005119">
    <property type="entry name" value="LysR_subst-bd"/>
</dbReference>
<dbReference type="Proteomes" id="UP000078224">
    <property type="component" value="Unassembled WGS sequence"/>
</dbReference>
<evidence type="ECO:0000256" key="1">
    <source>
        <dbReference type="ARBA" id="ARBA00009437"/>
    </source>
</evidence>
<evidence type="ECO:0000256" key="3">
    <source>
        <dbReference type="ARBA" id="ARBA00023125"/>
    </source>
</evidence>
<sequence>MNKLLHRLDLNLLVILQYLVEERSVSLAANRLSITPSSVSKSLAKLRNWFDDPLFIRSPQGLVPTPLMHQIEKSLPEFLNLSNYIAGIRDTEKPRGMKFRLMMEAPLNLLMLHDLSLKILNQYPESNVSVRDWDYNSLASIIAGDADIGVLGRESYYKSKESISAIPNILNFDLLFTDRPLAFIRRDHPLLDEEWNLANLLKYPHISTEYGNRIPWALDDLLQSMGLTRHIHLSYSSFEQSLLMSSHSEHSLITCAPGYCQHYVNEFNLNLVCRPLPIDESLYQQLEIPFLMLWHKRNAYNSKTQWLREQIKIGVSSFINPQ</sequence>
<dbReference type="OrthoDB" id="8893795at2"/>
<dbReference type="InterPro" id="IPR036388">
    <property type="entry name" value="WH-like_DNA-bd_sf"/>
</dbReference>
<evidence type="ECO:0000259" key="5">
    <source>
        <dbReference type="PROSITE" id="PS50931"/>
    </source>
</evidence>
<evidence type="ECO:0000313" key="6">
    <source>
        <dbReference type="EMBL" id="OAT51513.1"/>
    </source>
</evidence>
<evidence type="ECO:0000256" key="4">
    <source>
        <dbReference type="ARBA" id="ARBA00023163"/>
    </source>
</evidence>
<organism evidence="6 7">
    <name type="scientific">Providencia heimbachae ATCC 35613</name>
    <dbReference type="NCBI Taxonomy" id="1354272"/>
    <lineage>
        <taxon>Bacteria</taxon>
        <taxon>Pseudomonadati</taxon>
        <taxon>Pseudomonadota</taxon>
        <taxon>Gammaproteobacteria</taxon>
        <taxon>Enterobacterales</taxon>
        <taxon>Morganellaceae</taxon>
        <taxon>Providencia</taxon>
    </lineage>
</organism>
<dbReference type="GO" id="GO:0003677">
    <property type="term" value="F:DNA binding"/>
    <property type="evidence" value="ECO:0007669"/>
    <property type="project" value="UniProtKB-KW"/>
</dbReference>
<keyword evidence="7" id="KW-1185">Reference proteome</keyword>
<dbReference type="InterPro" id="IPR000847">
    <property type="entry name" value="LysR_HTH_N"/>
</dbReference>
<dbReference type="InterPro" id="IPR036390">
    <property type="entry name" value="WH_DNA-bd_sf"/>
</dbReference>
<dbReference type="Gene3D" id="1.10.10.10">
    <property type="entry name" value="Winged helix-like DNA-binding domain superfamily/Winged helix DNA-binding domain"/>
    <property type="match status" value="1"/>
</dbReference>
<accession>A0A1B7JUC6</accession>
<dbReference type="SUPFAM" id="SSF46785">
    <property type="entry name" value="Winged helix' DNA-binding domain"/>
    <property type="match status" value="1"/>
</dbReference>
<name>A0A1B7JUC6_9GAMM</name>
<reference evidence="6 7" key="1">
    <citation type="submission" date="2016-04" db="EMBL/GenBank/DDBJ databases">
        <title>ATOL: Assembling a taxonomically balanced genome-scale reconstruction of the evolutionary history of the Enterobacteriaceae.</title>
        <authorList>
            <person name="Plunkett G.III."/>
            <person name="Neeno-Eckwall E.C."/>
            <person name="Glasner J.D."/>
            <person name="Perna N.T."/>
        </authorList>
    </citation>
    <scope>NUCLEOTIDE SEQUENCE [LARGE SCALE GENOMIC DNA]</scope>
    <source>
        <strain evidence="6 7">ATCC 35613</strain>
    </source>
</reference>
<dbReference type="PANTHER" id="PTHR30118">
    <property type="entry name" value="HTH-TYPE TRANSCRIPTIONAL REGULATOR LEUO-RELATED"/>
    <property type="match status" value="1"/>
</dbReference>
<comment type="similarity">
    <text evidence="1">Belongs to the LysR transcriptional regulatory family.</text>
</comment>
<evidence type="ECO:0000256" key="2">
    <source>
        <dbReference type="ARBA" id="ARBA00023015"/>
    </source>
</evidence>
<dbReference type="Pfam" id="PF03466">
    <property type="entry name" value="LysR_substrate"/>
    <property type="match status" value="1"/>
</dbReference>
<dbReference type="RefSeq" id="WP_068908755.1">
    <property type="nucleotide sequence ID" value="NZ_LXEW01000031.1"/>
</dbReference>